<organism evidence="2 3">
    <name type="scientific">Purpureocillium lilacinum</name>
    <name type="common">Paecilomyces lilacinus</name>
    <dbReference type="NCBI Taxonomy" id="33203"/>
    <lineage>
        <taxon>Eukaryota</taxon>
        <taxon>Fungi</taxon>
        <taxon>Dikarya</taxon>
        <taxon>Ascomycota</taxon>
        <taxon>Pezizomycotina</taxon>
        <taxon>Sordariomycetes</taxon>
        <taxon>Hypocreomycetidae</taxon>
        <taxon>Hypocreales</taxon>
        <taxon>Ophiocordycipitaceae</taxon>
        <taxon>Purpureocillium</taxon>
    </lineage>
</organism>
<evidence type="ECO:0000313" key="3">
    <source>
        <dbReference type="Proteomes" id="UP001287286"/>
    </source>
</evidence>
<evidence type="ECO:0000256" key="1">
    <source>
        <dbReference type="SAM" id="Phobius"/>
    </source>
</evidence>
<comment type="caution">
    <text evidence="2">The sequence shown here is derived from an EMBL/GenBank/DDBJ whole genome shotgun (WGS) entry which is preliminary data.</text>
</comment>
<name>A0ABR0BCR2_PURLI</name>
<feature type="transmembrane region" description="Helical" evidence="1">
    <location>
        <begin position="340"/>
        <end position="363"/>
    </location>
</feature>
<accession>A0ABR0BCR2</accession>
<dbReference type="SUPFAM" id="SSF52540">
    <property type="entry name" value="P-loop containing nucleoside triphosphate hydrolases"/>
    <property type="match status" value="1"/>
</dbReference>
<feature type="transmembrane region" description="Helical" evidence="1">
    <location>
        <begin position="244"/>
        <end position="265"/>
    </location>
</feature>
<evidence type="ECO:0000313" key="2">
    <source>
        <dbReference type="EMBL" id="KAK4067199.1"/>
    </source>
</evidence>
<evidence type="ECO:0008006" key="4">
    <source>
        <dbReference type="Google" id="ProtNLM"/>
    </source>
</evidence>
<protein>
    <recommendedName>
        <fullName evidence="4">ATP-dependent DNA helicase PIF1</fullName>
    </recommendedName>
</protein>
<feature type="transmembrane region" description="Helical" evidence="1">
    <location>
        <begin position="277"/>
        <end position="295"/>
    </location>
</feature>
<keyword evidence="3" id="KW-1185">Reference proteome</keyword>
<dbReference type="CDD" id="cd18809">
    <property type="entry name" value="SF1_C_RecD"/>
    <property type="match status" value="1"/>
</dbReference>
<dbReference type="InterPro" id="IPR027417">
    <property type="entry name" value="P-loop_NTPase"/>
</dbReference>
<feature type="transmembrane region" description="Helical" evidence="1">
    <location>
        <begin position="143"/>
        <end position="165"/>
    </location>
</feature>
<keyword evidence="1" id="KW-1133">Transmembrane helix</keyword>
<keyword evidence="1" id="KW-0472">Membrane</keyword>
<gene>
    <name evidence="2" type="ORF">Purlil1_13917</name>
</gene>
<dbReference type="EMBL" id="JAWRVI010000358">
    <property type="protein sequence ID" value="KAK4067199.1"/>
    <property type="molecule type" value="Genomic_DNA"/>
</dbReference>
<keyword evidence="1" id="KW-0812">Transmembrane</keyword>
<reference evidence="2 3" key="1">
    <citation type="journal article" date="2024" name="Microbiol. Resour. Announc.">
        <title>Genome annotations for the ascomycete fungi Trichoderma harzianum, Trichoderma aggressivum, and Purpureocillium lilacinum.</title>
        <authorList>
            <person name="Beijen E.P.W."/>
            <person name="Ohm R.A."/>
        </authorList>
    </citation>
    <scope>NUCLEOTIDE SEQUENCE [LARGE SCALE GENOMIC DNA]</scope>
    <source>
        <strain evidence="2 3">CBS 150709</strain>
    </source>
</reference>
<dbReference type="Gene3D" id="3.40.50.300">
    <property type="entry name" value="P-loop containing nucleotide triphosphate hydrolases"/>
    <property type="match status" value="1"/>
</dbReference>
<dbReference type="InterPro" id="IPR040410">
    <property type="entry name" value="UPF0658_Golgi"/>
</dbReference>
<dbReference type="Proteomes" id="UP001287286">
    <property type="component" value="Unassembled WGS sequence"/>
</dbReference>
<feature type="transmembrane region" description="Helical" evidence="1">
    <location>
        <begin position="71"/>
        <end position="94"/>
    </location>
</feature>
<feature type="transmembrane region" description="Helical" evidence="1">
    <location>
        <begin position="192"/>
        <end position="215"/>
    </location>
</feature>
<dbReference type="PANTHER" id="PTHR34391:SF1">
    <property type="entry name" value="UPF0658 GOLGI APPARATUS MEMBRANE PROTEIN C1952.10C-RELATED"/>
    <property type="match status" value="1"/>
</dbReference>
<dbReference type="PANTHER" id="PTHR34391">
    <property type="entry name" value="UPF0658 GOLGI APPARATUS MEMBRANE PROTEIN C1952.10C-RELATED"/>
    <property type="match status" value="1"/>
</dbReference>
<proteinExistence type="predicted"/>
<feature type="transmembrane region" description="Helical" evidence="1">
    <location>
        <begin position="302"/>
        <end position="320"/>
    </location>
</feature>
<feature type="transmembrane region" description="Helical" evidence="1">
    <location>
        <begin position="114"/>
        <end position="136"/>
    </location>
</feature>
<sequence length="634" mass="69987">MHGVPASNVSRIILAAISSITRNSLEESLEAHRPGISIEFLNQSRAGRLSQHYAGGNNAQRGKMDFFSSTWPMAFMITTAVQAAVCLGCEVYTFAKLQQILGLFVDTGETNLQYRTILTFLTLFIFAFIYELVLVWDALRMGNIIQVVGVCMANIAMMVFTALQLETIEITIDLLEEAHHPALRTGNAGLDLMPFLVAIPCVVTLGTITMILMTWKLHQEFAWDILKHIGADYHMTKRLLHYQIYITLLKFDLFFFLGFTIQFLVVATDKNNVEFGLTIAAIPITIALLLLAAFFTCRENKFGMVAIIVIYFGGLVYFLLKLVRIYQPSHAQFYIAVRKSLTAFAVLTIVLIVATIINAFICMNNFGTGLKRHLLGRSNLDVDNGEDGLFVVAPQVLGCAQTCYSVEGIMIMLAKATEHKGGNSVSGGEGVIQYKGCIYEHLVRLKHPVIQVMAKNIGNGADKATSEQAGNLAGQFPVCIGARLMLTQNIWHPTGLVNGAQGTVYDIGWAPAADTHRDPPSVIMMVMDQYTGPSYLTTDDGREVVPILPVKRDFFLGTSACTRTQFPLMASYAITVHKSQSITVDKMVTDLSERDFQTGLSYVAVSRVKTLDGLMIDIPFERASLHYEKLPAGT</sequence>